<protein>
    <submittedName>
        <fullName evidence="9">FMN-binding domain protein</fullName>
    </submittedName>
</protein>
<dbReference type="AlphaFoldDB" id="X8J7X1"/>
<dbReference type="GO" id="GO:0010181">
    <property type="term" value="F:FMN binding"/>
    <property type="evidence" value="ECO:0007669"/>
    <property type="project" value="InterPro"/>
</dbReference>
<accession>X8J7X1</accession>
<keyword evidence="2" id="KW-0597">Phosphoprotein</keyword>
<evidence type="ECO:0000256" key="6">
    <source>
        <dbReference type="SAM" id="MobiDB-lite"/>
    </source>
</evidence>
<evidence type="ECO:0000256" key="1">
    <source>
        <dbReference type="ARBA" id="ARBA00022448"/>
    </source>
</evidence>
<keyword evidence="7" id="KW-0732">Signal</keyword>
<organism evidence="9 10">
    <name type="scientific">Mogibacterium timidum ATCC 33093</name>
    <dbReference type="NCBI Taxonomy" id="1401079"/>
    <lineage>
        <taxon>Bacteria</taxon>
        <taxon>Bacillati</taxon>
        <taxon>Bacillota</taxon>
        <taxon>Clostridia</taxon>
        <taxon>Peptostreptococcales</taxon>
        <taxon>Anaerovoracaceae</taxon>
        <taxon>Mogibacterium</taxon>
    </lineage>
</organism>
<dbReference type="GO" id="GO:0009055">
    <property type="term" value="F:electron transfer activity"/>
    <property type="evidence" value="ECO:0007669"/>
    <property type="project" value="InterPro"/>
</dbReference>
<keyword evidence="4" id="KW-0288">FMN</keyword>
<evidence type="ECO:0000259" key="8">
    <source>
        <dbReference type="SMART" id="SM00900"/>
    </source>
</evidence>
<evidence type="ECO:0000256" key="4">
    <source>
        <dbReference type="ARBA" id="ARBA00022643"/>
    </source>
</evidence>
<feature type="chain" id="PRO_5004988627" evidence="7">
    <location>
        <begin position="24"/>
        <end position="1165"/>
    </location>
</feature>
<dbReference type="EMBL" id="JALU01000004">
    <property type="protein sequence ID" value="EUC58017.1"/>
    <property type="molecule type" value="Genomic_DNA"/>
</dbReference>
<dbReference type="Pfam" id="PF04205">
    <property type="entry name" value="FMN_bind"/>
    <property type="match status" value="2"/>
</dbReference>
<evidence type="ECO:0000256" key="3">
    <source>
        <dbReference type="ARBA" id="ARBA00022630"/>
    </source>
</evidence>
<feature type="compositionally biased region" description="Polar residues" evidence="6">
    <location>
        <begin position="263"/>
        <end position="272"/>
    </location>
</feature>
<feature type="domain" description="FMN-binding" evidence="8">
    <location>
        <begin position="187"/>
        <end position="260"/>
    </location>
</feature>
<feature type="domain" description="FMN-binding" evidence="8">
    <location>
        <begin position="321"/>
        <end position="469"/>
    </location>
</feature>
<sequence>MKTSGIKGVLAFIVAAAVTAAMAYSAAQVIDKHNSIAKQQAKEAQAIGSEVSTEDLKDGEYEGTATGYGGPLTVRITIKDGKLTDIKVVSHTETPEYFSRASAVIGKILRSGNVNVDSVSGATISSNAIKKAVADALRKAGSKQQAKVTPVKKDSRSAKGRKGNVAGTFAIGSANLKDGVYIGSGQGFNGPIRVRVTVSGGNITNVEILSHSDDAPFFNRAKAVIGRLLGRPGKSVDTVSGATYSSRGIIDAVRNALAGAGKTNVTNTSKPSTGDKKPNTDDTNPSVNPETGEPKYVDAALRKHYPGDKLKDGEYTGIGIGYLNPGGIKTYITVKNGEISNLRVGVGDDYRDDMGPFRSQAENVIPFLQGKEGRWNIAKMGLYREYFEAIRKSSNPKAKVKDLLGDKYVDMLSGLSGNNTVSDIALMSRTVKAYMNDRYEGKKMFDSVSGATISASGISAATKEATNKSASDYKTNSDVKDISIIEPKTKTVEVNRGDSVDFSELKVKIVKKDGSVREAEWKDFAANGLSITDEDGKAIENGNDLKSYGDKKIIKAKVIHKQSLSYDNFRILVGRYSKDYIVGLEYSKDGSKWYKVKNIKKDPTDNRKIDNQQVVDAPLSFEFETVKLRVVSKSGHRYEYTPDKKPVNKKVKYTLNKDENPNTPKIIHVEFQLSGTEADKEIVDDNGSGGGGGEEPALPEVEVDSKIIETSLDEPGRPKWTERMPIKPATVKSLDKDAEMQTTIEGLPKGLSFDGTNITGTPVVDDDNWDGDGGMFRTVTLKFKAKKNGKLLVRKYKYWVYRDKDHDGIADDDEDGGTAFTPQRINTKPIEVDGKAPTLEDYKAKFSNIPTDGSVKVKLVQKPDLSKVGIPRAVLEFSVDGIDKKSKAIVMVNVKNPVEDIVEVDSKVIETVLDEPGRPKWTERMPIKPATVKSLDKDAQMETTIEGLPKGLSFDGTNITGTPVVDDDNWDGDDGMFKTVTMKFKAKKNGKTLVRKYKYWIYRDKDHDGIADDDEDGGVAFTPQRVNAQPIEVDGKEPTLDDYKAKFTNIPNDGSVKVTLVQKPDLSKKGMTKAVLEFSVDGIDKKSKAIVMVNVKTPVASATTAAVTNSTASTRSAAVAAISMPASVEHSESGKVNKKEGVQKPAEGNETAENSTGAETERTVS</sequence>
<feature type="compositionally biased region" description="Basic and acidic residues" evidence="6">
    <location>
        <begin position="1129"/>
        <end position="1142"/>
    </location>
</feature>
<evidence type="ECO:0000256" key="2">
    <source>
        <dbReference type="ARBA" id="ARBA00022553"/>
    </source>
</evidence>
<dbReference type="PANTHER" id="PTHR36118">
    <property type="entry name" value="ION-TRANSLOCATING OXIDOREDUCTASE COMPLEX SUBUNIT G"/>
    <property type="match status" value="1"/>
</dbReference>
<evidence type="ECO:0000256" key="5">
    <source>
        <dbReference type="ARBA" id="ARBA00022982"/>
    </source>
</evidence>
<feature type="signal peptide" evidence="7">
    <location>
        <begin position="1"/>
        <end position="23"/>
    </location>
</feature>
<dbReference type="PATRIC" id="fig|1401079.3.peg.223"/>
<keyword evidence="1" id="KW-0813">Transport</keyword>
<keyword evidence="5" id="KW-0249">Electron transport</keyword>
<dbReference type="InterPro" id="IPR007329">
    <property type="entry name" value="FMN-bd"/>
</dbReference>
<feature type="region of interest" description="Disordered" evidence="6">
    <location>
        <begin position="261"/>
        <end position="294"/>
    </location>
</feature>
<dbReference type="Gene3D" id="3.90.1010.20">
    <property type="match status" value="2"/>
</dbReference>
<feature type="region of interest" description="Disordered" evidence="6">
    <location>
        <begin position="1125"/>
        <end position="1165"/>
    </location>
</feature>
<gene>
    <name evidence="9" type="ORF">HMPREF0581_1261</name>
</gene>
<dbReference type="PANTHER" id="PTHR36118:SF1">
    <property type="entry name" value="ION-TRANSLOCATING OXIDOREDUCTASE COMPLEX SUBUNIT G"/>
    <property type="match status" value="1"/>
</dbReference>
<feature type="domain" description="FMN-binding" evidence="8">
    <location>
        <begin position="67"/>
        <end position="140"/>
    </location>
</feature>
<reference evidence="9 10" key="1">
    <citation type="submission" date="2014-01" db="EMBL/GenBank/DDBJ databases">
        <authorList>
            <person name="Durkin A.S."/>
            <person name="McCorrison J."/>
            <person name="Torralba M."/>
            <person name="Gillis M."/>
            <person name="Haft D.H."/>
            <person name="Methe B."/>
            <person name="Sutton G."/>
            <person name="Nelson K.E."/>
        </authorList>
    </citation>
    <scope>NUCLEOTIDE SEQUENCE [LARGE SCALE GENOMIC DNA]</scope>
    <source>
        <strain evidence="9 10">ATCC 33093</strain>
    </source>
</reference>
<dbReference type="Proteomes" id="UP000022645">
    <property type="component" value="Unassembled WGS sequence"/>
</dbReference>
<dbReference type="GO" id="GO:0005886">
    <property type="term" value="C:plasma membrane"/>
    <property type="evidence" value="ECO:0007669"/>
    <property type="project" value="InterPro"/>
</dbReference>
<evidence type="ECO:0000256" key="7">
    <source>
        <dbReference type="SAM" id="SignalP"/>
    </source>
</evidence>
<dbReference type="SMART" id="SM00900">
    <property type="entry name" value="FMN_bind"/>
    <property type="match status" value="3"/>
</dbReference>
<dbReference type="GO" id="GO:0022900">
    <property type="term" value="P:electron transport chain"/>
    <property type="evidence" value="ECO:0007669"/>
    <property type="project" value="InterPro"/>
</dbReference>
<keyword evidence="3" id="KW-0285">Flavoprotein</keyword>
<dbReference type="InterPro" id="IPR010209">
    <property type="entry name" value="Ion_transpt_RnfG/RsxG"/>
</dbReference>
<proteinExistence type="predicted"/>
<comment type="caution">
    <text evidence="9">The sequence shown here is derived from an EMBL/GenBank/DDBJ whole genome shotgun (WGS) entry which is preliminary data.</text>
</comment>
<name>X8J7X1_9FIRM</name>
<evidence type="ECO:0000313" key="10">
    <source>
        <dbReference type="Proteomes" id="UP000022645"/>
    </source>
</evidence>
<evidence type="ECO:0000313" key="9">
    <source>
        <dbReference type="EMBL" id="EUC58017.1"/>
    </source>
</evidence>